<dbReference type="GO" id="GO:0031623">
    <property type="term" value="P:receptor internalization"/>
    <property type="evidence" value="ECO:0007669"/>
    <property type="project" value="Ensembl"/>
</dbReference>
<reference evidence="15" key="2">
    <citation type="submission" date="2025-08" db="UniProtKB">
        <authorList>
            <consortium name="Ensembl"/>
        </authorList>
    </citation>
    <scope>IDENTIFICATION</scope>
</reference>
<evidence type="ECO:0000256" key="11">
    <source>
        <dbReference type="ARBA" id="ARBA00041071"/>
    </source>
</evidence>
<dbReference type="InterPro" id="IPR038126">
    <property type="entry name" value="RAMP_sf"/>
</dbReference>
<keyword evidence="6" id="KW-0732">Signal</keyword>
<name>A0A452EUZ2_CAPHI</name>
<comment type="subcellular location">
    <subcellularLocation>
        <location evidence="1">Cell membrane</location>
        <topology evidence="1">Single-pass type I membrane protein</topology>
    </subcellularLocation>
</comment>
<comment type="similarity">
    <text evidence="2">Belongs to the RAMP family.</text>
</comment>
<dbReference type="PANTHER" id="PTHR14076">
    <property type="entry name" value="RECEPTOR ACTIVITY MODIFYING PROTEIN RAMP"/>
    <property type="match status" value="1"/>
</dbReference>
<dbReference type="GO" id="GO:0150059">
    <property type="term" value="P:amylin receptor 1 signaling pathway"/>
    <property type="evidence" value="ECO:0007669"/>
    <property type="project" value="Ensembl"/>
</dbReference>
<evidence type="ECO:0000256" key="9">
    <source>
        <dbReference type="ARBA" id="ARBA00023157"/>
    </source>
</evidence>
<dbReference type="STRING" id="9925.ENSCHIP00000015827"/>
<dbReference type="GO" id="GO:1990407">
    <property type="term" value="F:calcitonin gene-related peptide binding"/>
    <property type="evidence" value="ECO:0007669"/>
    <property type="project" value="Ensembl"/>
</dbReference>
<comment type="function">
    <text evidence="12">Accessory protein that interacts with and modulates the function of G-protein coupled receptors including calcitonin gene-related peptide type 1 receptor (CALCRL) and calcitonin receptor (CALCR). Required for the transport of CALCRL to the plasma membrane. Together with CALCRL, form the receptor complex for the calcitonin gene-related peptides CGRP1/CALCA and CGRP2/CALCB. Together with CALCR, form the AMYR1 receptor complex for amylin/IAPP and CGRP1/CALCA.</text>
</comment>
<organism evidence="15 16">
    <name type="scientific">Capra hircus</name>
    <name type="common">Goat</name>
    <dbReference type="NCBI Taxonomy" id="9925"/>
    <lineage>
        <taxon>Eukaryota</taxon>
        <taxon>Metazoa</taxon>
        <taxon>Chordata</taxon>
        <taxon>Craniata</taxon>
        <taxon>Vertebrata</taxon>
        <taxon>Euteleostomi</taxon>
        <taxon>Mammalia</taxon>
        <taxon>Eutheria</taxon>
        <taxon>Laurasiatheria</taxon>
        <taxon>Artiodactyla</taxon>
        <taxon>Ruminantia</taxon>
        <taxon>Pecora</taxon>
        <taxon>Bovidae</taxon>
        <taxon>Caprinae</taxon>
        <taxon>Capra</taxon>
    </lineage>
</organism>
<evidence type="ECO:0000313" key="16">
    <source>
        <dbReference type="Proteomes" id="UP000291000"/>
    </source>
</evidence>
<dbReference type="GO" id="GO:0001525">
    <property type="term" value="P:angiogenesis"/>
    <property type="evidence" value="ECO:0007669"/>
    <property type="project" value="Ensembl"/>
</dbReference>
<evidence type="ECO:0000256" key="3">
    <source>
        <dbReference type="ARBA" id="ARBA00022448"/>
    </source>
</evidence>
<dbReference type="GO" id="GO:0009986">
    <property type="term" value="C:cell surface"/>
    <property type="evidence" value="ECO:0007669"/>
    <property type="project" value="Ensembl"/>
</dbReference>
<dbReference type="PANTHER" id="PTHR14076:SF3">
    <property type="entry name" value="RECEPTOR ACTIVITY-MODIFYING PROTEIN 1"/>
    <property type="match status" value="1"/>
</dbReference>
<dbReference type="GO" id="GO:0015026">
    <property type="term" value="F:coreceptor activity"/>
    <property type="evidence" value="ECO:0007669"/>
    <property type="project" value="Ensembl"/>
</dbReference>
<keyword evidence="4" id="KW-1003">Cell membrane</keyword>
<dbReference type="GO" id="GO:1990406">
    <property type="term" value="C:CGRP receptor complex"/>
    <property type="evidence" value="ECO:0007669"/>
    <property type="project" value="Ensembl"/>
</dbReference>
<keyword evidence="7 14" id="KW-1133">Transmembrane helix</keyword>
<dbReference type="GO" id="GO:0072659">
    <property type="term" value="P:protein localization to plasma membrane"/>
    <property type="evidence" value="ECO:0007669"/>
    <property type="project" value="Ensembl"/>
</dbReference>
<reference evidence="15" key="3">
    <citation type="submission" date="2025-09" db="UniProtKB">
        <authorList>
            <consortium name="Ensembl"/>
        </authorList>
    </citation>
    <scope>IDENTIFICATION</scope>
</reference>
<evidence type="ECO:0000256" key="14">
    <source>
        <dbReference type="SAM" id="Phobius"/>
    </source>
</evidence>
<comment type="subunit">
    <text evidence="13">Heterodimer of CALCRL and RAMP1; the interaction induces allosteric modulation of CALCRL function and CGRP1/CALCA and CGRP2/CALCB ligand specificity. Heterodimer of CALCR and RAMP1; interaction forms the AMYR1 receptor complex for amylin/IAPP and CGRP1/CALCA ligands.</text>
</comment>
<keyword evidence="16" id="KW-1185">Reference proteome</keyword>
<sequence length="134" mass="15243">LVAVTHLCLATACQHTDHGTLLWEFCLPQFQAHMEAVGRTLWCDWGKTIGSYKELSNCTRHVVQTLDCFWPNAEVDKFFLAVHQRFFRNCPVSGRALQDPPSSVLCPFIVVPILVTLFMTVLVVWRSKRPEGIV</sequence>
<dbReference type="GO" id="GO:1990408">
    <property type="term" value="P:calcitonin gene-related peptide receptor signaling pathway"/>
    <property type="evidence" value="ECO:0007669"/>
    <property type="project" value="Ensembl"/>
</dbReference>
<dbReference type="GO" id="GO:0097643">
    <property type="term" value="F:amylin receptor activity"/>
    <property type="evidence" value="ECO:0007669"/>
    <property type="project" value="Ensembl"/>
</dbReference>
<keyword evidence="5 14" id="KW-0812">Transmembrane</keyword>
<dbReference type="Gene3D" id="1.10.150.510">
    <property type="entry name" value="Receptor activity modifying family"/>
    <property type="match status" value="1"/>
</dbReference>
<evidence type="ECO:0000256" key="8">
    <source>
        <dbReference type="ARBA" id="ARBA00023136"/>
    </source>
</evidence>
<evidence type="ECO:0000256" key="13">
    <source>
        <dbReference type="ARBA" id="ARBA00049674"/>
    </source>
</evidence>
<dbReference type="GO" id="GO:0006816">
    <property type="term" value="P:calcium ion transport"/>
    <property type="evidence" value="ECO:0007669"/>
    <property type="project" value="Ensembl"/>
</dbReference>
<evidence type="ECO:0000256" key="10">
    <source>
        <dbReference type="ARBA" id="ARBA00023170"/>
    </source>
</evidence>
<keyword evidence="9" id="KW-1015">Disulfide bond</keyword>
<protein>
    <recommendedName>
        <fullName evidence="11">Receptor activity-modifying protein 1</fullName>
    </recommendedName>
</protein>
<evidence type="ECO:0000256" key="2">
    <source>
        <dbReference type="ARBA" id="ARBA00007087"/>
    </source>
</evidence>
<dbReference type="GO" id="GO:0007189">
    <property type="term" value="P:adenylate cyclase-activating G protein-coupled receptor signaling pathway"/>
    <property type="evidence" value="ECO:0007669"/>
    <property type="project" value="Ensembl"/>
</dbReference>
<dbReference type="Ensembl" id="ENSCHIT00000023631.1">
    <property type="protein sequence ID" value="ENSCHIP00000015827.1"/>
    <property type="gene ID" value="ENSCHIG00000016318.1"/>
</dbReference>
<evidence type="ECO:0000256" key="7">
    <source>
        <dbReference type="ARBA" id="ARBA00022989"/>
    </source>
</evidence>
<proteinExistence type="inferred from homology"/>
<dbReference type="GO" id="GO:0008277">
    <property type="term" value="P:regulation of G protein-coupled receptor signaling pathway"/>
    <property type="evidence" value="ECO:0007669"/>
    <property type="project" value="InterPro"/>
</dbReference>
<keyword evidence="3" id="KW-0813">Transport</keyword>
<dbReference type="OMA" id="NRQVDEF"/>
<dbReference type="Pfam" id="PF04901">
    <property type="entry name" value="RAMP"/>
    <property type="match status" value="1"/>
</dbReference>
<feature type="transmembrane region" description="Helical" evidence="14">
    <location>
        <begin position="102"/>
        <end position="125"/>
    </location>
</feature>
<evidence type="ECO:0000256" key="4">
    <source>
        <dbReference type="ARBA" id="ARBA00022475"/>
    </source>
</evidence>
<dbReference type="GeneTree" id="ENSGT00940000159224"/>
<dbReference type="GO" id="GO:0006886">
    <property type="term" value="P:intracellular protein transport"/>
    <property type="evidence" value="ECO:0007669"/>
    <property type="project" value="InterPro"/>
</dbReference>
<reference evidence="15 16" key="1">
    <citation type="submission" date="2016-04" db="EMBL/GenBank/DDBJ databases">
        <title>Polished mammalian reference genomes with single-molecule sequencing and chromosome conformation capture applied to the Capra hircus genome.</title>
        <authorList>
            <person name="Bickhart D.M."/>
            <person name="Koren S."/>
            <person name="Rosen B."/>
            <person name="Hastie A."/>
            <person name="Liachko I."/>
            <person name="Sullivan S.T."/>
            <person name="Burton J."/>
            <person name="Sayre B.L."/>
            <person name="Huson H.J."/>
            <person name="Lee J."/>
            <person name="Lam E."/>
            <person name="Kelley C.M."/>
            <person name="Hutchison J.L."/>
            <person name="Zhou Y."/>
            <person name="Sun J."/>
            <person name="Crisa A."/>
            <person name="Schwartz J.C."/>
            <person name="Hammond J.A."/>
            <person name="Schroeder S.G."/>
            <person name="Liu G.E."/>
            <person name="Dunham M."/>
            <person name="Shendure J."/>
            <person name="Sonstegard T.S."/>
            <person name="Phillippy A.M."/>
            <person name="Van Tassell C.P."/>
            <person name="Smith T.P."/>
        </authorList>
    </citation>
    <scope>NUCLEOTIDE SEQUENCE [LARGE SCALE GENOMIC DNA]</scope>
</reference>
<evidence type="ECO:0000256" key="6">
    <source>
        <dbReference type="ARBA" id="ARBA00022729"/>
    </source>
</evidence>
<dbReference type="GO" id="GO:0001635">
    <property type="term" value="F:calcitonin gene-related peptide receptor activity"/>
    <property type="evidence" value="ECO:0007669"/>
    <property type="project" value="Ensembl"/>
</dbReference>
<dbReference type="AlphaFoldDB" id="A0A452EUZ2"/>
<dbReference type="FunFam" id="1.10.150.510:FF:000002">
    <property type="entry name" value="Receptor activity-modifying protein 1"/>
    <property type="match status" value="1"/>
</dbReference>
<gene>
    <name evidence="15" type="primary">RAMP1</name>
</gene>
<dbReference type="Bgee" id="ENSCHIG00000016318">
    <property type="expression patterns" value="Expressed in testis and 16 other cell types or tissues"/>
</dbReference>
<evidence type="ECO:0000256" key="12">
    <source>
        <dbReference type="ARBA" id="ARBA00049570"/>
    </source>
</evidence>
<evidence type="ECO:0000256" key="1">
    <source>
        <dbReference type="ARBA" id="ARBA00004251"/>
    </source>
</evidence>
<accession>A0A452EUZ2</accession>
<dbReference type="GO" id="GO:0032870">
    <property type="term" value="P:cellular response to hormone stimulus"/>
    <property type="evidence" value="ECO:0007669"/>
    <property type="project" value="TreeGrafter"/>
</dbReference>
<keyword evidence="8 14" id="KW-0472">Membrane</keyword>
<dbReference type="EMBL" id="LWLT01000004">
    <property type="status" value="NOT_ANNOTATED_CDS"/>
    <property type="molecule type" value="Genomic_DNA"/>
</dbReference>
<dbReference type="InterPro" id="IPR006985">
    <property type="entry name" value="RAMP"/>
</dbReference>
<dbReference type="Proteomes" id="UP000291000">
    <property type="component" value="Chromosome 3"/>
</dbReference>
<evidence type="ECO:0000313" key="15">
    <source>
        <dbReference type="Ensembl" id="ENSCHIP00000015827.1"/>
    </source>
</evidence>
<keyword evidence="10" id="KW-0675">Receptor</keyword>
<evidence type="ECO:0000256" key="5">
    <source>
        <dbReference type="ARBA" id="ARBA00022692"/>
    </source>
</evidence>